<dbReference type="CDD" id="cd23948">
    <property type="entry name" value="FAD_synthase"/>
    <property type="match status" value="1"/>
</dbReference>
<keyword evidence="4" id="KW-0288">FMN</keyword>
<protein>
    <recommendedName>
        <fullName evidence="2">FAD synthase</fullName>
        <ecNumber evidence="2">2.7.7.2</ecNumber>
    </recommendedName>
    <alternativeName>
        <fullName evidence="10">FAD pyrophosphorylase</fullName>
    </alternativeName>
    <alternativeName>
        <fullName evidence="11">FMN adenylyltransferase</fullName>
    </alternativeName>
</protein>
<keyword evidence="15" id="KW-1185">Reference proteome</keyword>
<dbReference type="PANTHER" id="PTHR23293">
    <property type="entry name" value="FAD SYNTHETASE-RELATED FMN ADENYLYLTRANSFERASE"/>
    <property type="match status" value="1"/>
</dbReference>
<keyword evidence="8" id="KW-0274">FAD</keyword>
<evidence type="ECO:0000259" key="13">
    <source>
        <dbReference type="Pfam" id="PF01507"/>
    </source>
</evidence>
<evidence type="ECO:0000256" key="4">
    <source>
        <dbReference type="ARBA" id="ARBA00022643"/>
    </source>
</evidence>
<dbReference type="GO" id="GO:0003919">
    <property type="term" value="F:FMN adenylyltransferase activity"/>
    <property type="evidence" value="ECO:0007669"/>
    <property type="project" value="UniProtKB-EC"/>
</dbReference>
<evidence type="ECO:0000256" key="8">
    <source>
        <dbReference type="ARBA" id="ARBA00022827"/>
    </source>
</evidence>
<evidence type="ECO:0000256" key="7">
    <source>
        <dbReference type="ARBA" id="ARBA00022741"/>
    </source>
</evidence>
<evidence type="ECO:0000256" key="6">
    <source>
        <dbReference type="ARBA" id="ARBA00022695"/>
    </source>
</evidence>
<evidence type="ECO:0000313" key="14">
    <source>
        <dbReference type="EMBL" id="KAK9882595.1"/>
    </source>
</evidence>
<evidence type="ECO:0000256" key="5">
    <source>
        <dbReference type="ARBA" id="ARBA00022679"/>
    </source>
</evidence>
<evidence type="ECO:0000256" key="10">
    <source>
        <dbReference type="ARBA" id="ARBA00031145"/>
    </source>
</evidence>
<evidence type="ECO:0000256" key="11">
    <source>
        <dbReference type="ARBA" id="ARBA00031871"/>
    </source>
</evidence>
<evidence type="ECO:0000256" key="12">
    <source>
        <dbReference type="ARBA" id="ARBA00049494"/>
    </source>
</evidence>
<evidence type="ECO:0000256" key="2">
    <source>
        <dbReference type="ARBA" id="ARBA00012393"/>
    </source>
</evidence>
<dbReference type="Proteomes" id="UP001431783">
    <property type="component" value="Unassembled WGS sequence"/>
</dbReference>
<name>A0AAW1UJB2_9CUCU</name>
<sequence length="450" mass="52059">MNFKTNISLIVVNNSILNNENSDTYSSFFNVNLNTLGFIVSKICVIPTDIKIITQEIILSNREYDITIIVSDLSNGTVNQAIGKTIEQKLIKNQQLENLLKKNNVSFSDDELLLPIAANILEAAKYPLIQIQRFFLIHENHMNSIFETVFKQYLINYKKPRMFKKIANIYPNGNSVELGKLKNGLIKYDLTKTTKNSFQLTYESQSLKDIIEFEDNLKHLVLVSSTKPVMSDTVYSDVNTLVMNSLQVIESCFLKYGPENTFICFNGGKDCTVLLHLTMVVLEKHYPCFSQRPICLYVQGPKPFMEQEEFVDECQELYSLNIIRHQMDIKTALKTILGEHSNLKACLMGTRRTDPFSKNLGDFQMTDPDYPEVMRVSPLLNWSYFQIWNYLLYYKISYCTLYDMGYTSLGNIDNTVRNPFLLYNDVMDGQDKYLPAYKLLKEDSERYGRK</sequence>
<dbReference type="InterPro" id="IPR014729">
    <property type="entry name" value="Rossmann-like_a/b/a_fold"/>
</dbReference>
<dbReference type="AlphaFoldDB" id="A0AAW1UJB2"/>
<evidence type="ECO:0000256" key="3">
    <source>
        <dbReference type="ARBA" id="ARBA00022630"/>
    </source>
</evidence>
<dbReference type="GO" id="GO:0005524">
    <property type="term" value="F:ATP binding"/>
    <property type="evidence" value="ECO:0007669"/>
    <property type="project" value="UniProtKB-KW"/>
</dbReference>
<keyword evidence="3" id="KW-0285">Flavoprotein</keyword>
<dbReference type="Gene3D" id="3.40.50.620">
    <property type="entry name" value="HUPs"/>
    <property type="match status" value="1"/>
</dbReference>
<evidence type="ECO:0000256" key="1">
    <source>
        <dbReference type="ARBA" id="ARBA00004726"/>
    </source>
</evidence>
<keyword evidence="7" id="KW-0547">Nucleotide-binding</keyword>
<dbReference type="Pfam" id="PF01507">
    <property type="entry name" value="PAPS_reduct"/>
    <property type="match status" value="2"/>
</dbReference>
<keyword evidence="9" id="KW-0067">ATP-binding</keyword>
<dbReference type="GO" id="GO:0006747">
    <property type="term" value="P:FAD biosynthetic process"/>
    <property type="evidence" value="ECO:0007669"/>
    <property type="project" value="TreeGrafter"/>
</dbReference>
<organism evidence="14 15">
    <name type="scientific">Henosepilachna vigintioctopunctata</name>
    <dbReference type="NCBI Taxonomy" id="420089"/>
    <lineage>
        <taxon>Eukaryota</taxon>
        <taxon>Metazoa</taxon>
        <taxon>Ecdysozoa</taxon>
        <taxon>Arthropoda</taxon>
        <taxon>Hexapoda</taxon>
        <taxon>Insecta</taxon>
        <taxon>Pterygota</taxon>
        <taxon>Neoptera</taxon>
        <taxon>Endopterygota</taxon>
        <taxon>Coleoptera</taxon>
        <taxon>Polyphaga</taxon>
        <taxon>Cucujiformia</taxon>
        <taxon>Coccinelloidea</taxon>
        <taxon>Coccinellidae</taxon>
        <taxon>Epilachninae</taxon>
        <taxon>Epilachnini</taxon>
        <taxon>Henosepilachna</taxon>
    </lineage>
</organism>
<dbReference type="EMBL" id="JARQZJ010000078">
    <property type="protein sequence ID" value="KAK9882595.1"/>
    <property type="molecule type" value="Genomic_DNA"/>
</dbReference>
<comment type="catalytic activity">
    <reaction evidence="12">
        <text>FMN + ATP + H(+) = FAD + diphosphate</text>
        <dbReference type="Rhea" id="RHEA:17237"/>
        <dbReference type="ChEBI" id="CHEBI:15378"/>
        <dbReference type="ChEBI" id="CHEBI:30616"/>
        <dbReference type="ChEBI" id="CHEBI:33019"/>
        <dbReference type="ChEBI" id="CHEBI:57692"/>
        <dbReference type="ChEBI" id="CHEBI:58210"/>
        <dbReference type="EC" id="2.7.7.2"/>
    </reaction>
</comment>
<evidence type="ECO:0000313" key="15">
    <source>
        <dbReference type="Proteomes" id="UP001431783"/>
    </source>
</evidence>
<accession>A0AAW1UJB2</accession>
<reference evidence="14 15" key="1">
    <citation type="submission" date="2023-03" db="EMBL/GenBank/DDBJ databases">
        <title>Genome insight into feeding habits of ladybird beetles.</title>
        <authorList>
            <person name="Li H.-S."/>
            <person name="Huang Y.-H."/>
            <person name="Pang H."/>
        </authorList>
    </citation>
    <scope>NUCLEOTIDE SEQUENCE [LARGE SCALE GENOMIC DNA]</scope>
    <source>
        <strain evidence="14">SYSU_2023b</strain>
        <tissue evidence="14">Whole body</tissue>
    </source>
</reference>
<keyword evidence="6" id="KW-0548">Nucleotidyltransferase</keyword>
<evidence type="ECO:0000256" key="9">
    <source>
        <dbReference type="ARBA" id="ARBA00022840"/>
    </source>
</evidence>
<gene>
    <name evidence="14" type="ORF">WA026_022223</name>
</gene>
<dbReference type="InterPro" id="IPR002500">
    <property type="entry name" value="PAPS_reduct_dom"/>
</dbReference>
<feature type="domain" description="Phosphoadenosine phosphosulphate reductase" evidence="13">
    <location>
        <begin position="336"/>
        <end position="415"/>
    </location>
</feature>
<dbReference type="PANTHER" id="PTHR23293:SF9">
    <property type="entry name" value="FAD SYNTHASE"/>
    <property type="match status" value="1"/>
</dbReference>
<dbReference type="SUPFAM" id="SSF52402">
    <property type="entry name" value="Adenine nucleotide alpha hydrolases-like"/>
    <property type="match status" value="1"/>
</dbReference>
<dbReference type="EC" id="2.7.7.2" evidence="2"/>
<proteinExistence type="predicted"/>
<comment type="caution">
    <text evidence="14">The sequence shown here is derived from an EMBL/GenBank/DDBJ whole genome shotgun (WGS) entry which is preliminary data.</text>
</comment>
<comment type="pathway">
    <text evidence="1">Cofactor biosynthesis; FAD biosynthesis; FAD from FMN: step 1/1.</text>
</comment>
<feature type="domain" description="Phosphoadenosine phosphosulphate reductase" evidence="13">
    <location>
        <begin position="262"/>
        <end position="330"/>
    </location>
</feature>
<keyword evidence="5" id="KW-0808">Transferase</keyword>